<sequence>MFRKLGIPIERCPVCGLGHSDVRDFDPSTYYTESYFDGGYADGYADYQGSAEVLRSEFRQTVEELASLGVREGRLLEIGCAYGYFLDEAARRFDVSGVEISEAAAEAARARHKDIRTGPLSDDTLRGLDQLDAIVLLDVIEHLEDPTATFVLCAERLKPGGVLLLTTGDWAAPLARLLGPRWRLMTPPQHLWYFTRKSLGGLAQGVGLEEVAFSHPWKHVPVSLVVFQLQRMVMGRAAKLGWVPKGGIPVNLFDAMRVVYRKPA</sequence>
<name>A0A956NE84_UNCEI</name>
<evidence type="ECO:0000313" key="2">
    <source>
        <dbReference type="Proteomes" id="UP000739538"/>
    </source>
</evidence>
<protein>
    <submittedName>
        <fullName evidence="1">Class I SAM-dependent methyltransferase</fullName>
    </submittedName>
</protein>
<keyword evidence="1" id="KW-0489">Methyltransferase</keyword>
<dbReference type="Pfam" id="PF13489">
    <property type="entry name" value="Methyltransf_23"/>
    <property type="match status" value="1"/>
</dbReference>
<dbReference type="PANTHER" id="PTHR43861">
    <property type="entry name" value="TRANS-ACONITATE 2-METHYLTRANSFERASE-RELATED"/>
    <property type="match status" value="1"/>
</dbReference>
<dbReference type="GO" id="GO:0008168">
    <property type="term" value="F:methyltransferase activity"/>
    <property type="evidence" value="ECO:0007669"/>
    <property type="project" value="UniProtKB-KW"/>
</dbReference>
<accession>A0A956NE84</accession>
<dbReference type="AlphaFoldDB" id="A0A956NE84"/>
<gene>
    <name evidence="1" type="ORF">KDA27_18215</name>
</gene>
<dbReference type="GO" id="GO:0032259">
    <property type="term" value="P:methylation"/>
    <property type="evidence" value="ECO:0007669"/>
    <property type="project" value="UniProtKB-KW"/>
</dbReference>
<dbReference type="CDD" id="cd02440">
    <property type="entry name" value="AdoMet_MTases"/>
    <property type="match status" value="1"/>
</dbReference>
<dbReference type="EMBL" id="JAGQHS010000117">
    <property type="protein sequence ID" value="MCA9757742.1"/>
    <property type="molecule type" value="Genomic_DNA"/>
</dbReference>
<evidence type="ECO:0000313" key="1">
    <source>
        <dbReference type="EMBL" id="MCA9757742.1"/>
    </source>
</evidence>
<proteinExistence type="predicted"/>
<keyword evidence="1" id="KW-0808">Transferase</keyword>
<dbReference type="SUPFAM" id="SSF53335">
    <property type="entry name" value="S-adenosyl-L-methionine-dependent methyltransferases"/>
    <property type="match status" value="1"/>
</dbReference>
<comment type="caution">
    <text evidence="1">The sequence shown here is derived from an EMBL/GenBank/DDBJ whole genome shotgun (WGS) entry which is preliminary data.</text>
</comment>
<dbReference type="PANTHER" id="PTHR43861:SF6">
    <property type="entry name" value="METHYLTRANSFERASE TYPE 11"/>
    <property type="match status" value="1"/>
</dbReference>
<dbReference type="Proteomes" id="UP000739538">
    <property type="component" value="Unassembled WGS sequence"/>
</dbReference>
<organism evidence="1 2">
    <name type="scientific">Eiseniibacteriota bacterium</name>
    <dbReference type="NCBI Taxonomy" id="2212470"/>
    <lineage>
        <taxon>Bacteria</taxon>
        <taxon>Candidatus Eiseniibacteriota</taxon>
    </lineage>
</organism>
<reference evidence="1" key="1">
    <citation type="submission" date="2020-04" db="EMBL/GenBank/DDBJ databases">
        <authorList>
            <person name="Zhang T."/>
        </authorList>
    </citation>
    <scope>NUCLEOTIDE SEQUENCE</scope>
    <source>
        <strain evidence="1">HKST-UBA02</strain>
    </source>
</reference>
<dbReference type="Gene3D" id="3.40.50.150">
    <property type="entry name" value="Vaccinia Virus protein VP39"/>
    <property type="match status" value="1"/>
</dbReference>
<reference evidence="1" key="2">
    <citation type="journal article" date="2021" name="Microbiome">
        <title>Successional dynamics and alternative stable states in a saline activated sludge microbial community over 9 years.</title>
        <authorList>
            <person name="Wang Y."/>
            <person name="Ye J."/>
            <person name="Ju F."/>
            <person name="Liu L."/>
            <person name="Boyd J.A."/>
            <person name="Deng Y."/>
            <person name="Parks D.H."/>
            <person name="Jiang X."/>
            <person name="Yin X."/>
            <person name="Woodcroft B.J."/>
            <person name="Tyson G.W."/>
            <person name="Hugenholtz P."/>
            <person name="Polz M.F."/>
            <person name="Zhang T."/>
        </authorList>
    </citation>
    <scope>NUCLEOTIDE SEQUENCE</scope>
    <source>
        <strain evidence="1">HKST-UBA02</strain>
    </source>
</reference>
<dbReference type="InterPro" id="IPR029063">
    <property type="entry name" value="SAM-dependent_MTases_sf"/>
</dbReference>